<dbReference type="Gene3D" id="3.40.50.300">
    <property type="entry name" value="P-loop containing nucleotide triphosphate hydrolases"/>
    <property type="match status" value="1"/>
</dbReference>
<dbReference type="InterPro" id="IPR010982">
    <property type="entry name" value="Lambda_DNA-bd_dom_sf"/>
</dbReference>
<organism evidence="3 4">
    <name type="scientific">Dictyobacter alpinus</name>
    <dbReference type="NCBI Taxonomy" id="2014873"/>
    <lineage>
        <taxon>Bacteria</taxon>
        <taxon>Bacillati</taxon>
        <taxon>Chloroflexota</taxon>
        <taxon>Ktedonobacteria</taxon>
        <taxon>Ktedonobacterales</taxon>
        <taxon>Dictyobacteraceae</taxon>
        <taxon>Dictyobacter</taxon>
    </lineage>
</organism>
<proteinExistence type="predicted"/>
<dbReference type="PROSITE" id="PS50943">
    <property type="entry name" value="HTH_CROC1"/>
    <property type="match status" value="1"/>
</dbReference>
<dbReference type="PRINTS" id="PR00364">
    <property type="entry name" value="DISEASERSIST"/>
</dbReference>
<dbReference type="PANTHER" id="PTHR23155">
    <property type="entry name" value="DISEASE RESISTANCE PROTEIN RP"/>
    <property type="match status" value="1"/>
</dbReference>
<protein>
    <recommendedName>
        <fullName evidence="2">HTH cro/C1-type domain-containing protein</fullName>
    </recommendedName>
</protein>
<dbReference type="GO" id="GO:0043531">
    <property type="term" value="F:ADP binding"/>
    <property type="evidence" value="ECO:0007669"/>
    <property type="project" value="InterPro"/>
</dbReference>
<dbReference type="InterPro" id="IPR044974">
    <property type="entry name" value="Disease_R_plants"/>
</dbReference>
<keyword evidence="1" id="KW-0175">Coiled coil</keyword>
<dbReference type="GO" id="GO:0003677">
    <property type="term" value="F:DNA binding"/>
    <property type="evidence" value="ECO:0007669"/>
    <property type="project" value="InterPro"/>
</dbReference>
<dbReference type="Pfam" id="PF00931">
    <property type="entry name" value="NB-ARC"/>
    <property type="match status" value="1"/>
</dbReference>
<dbReference type="PANTHER" id="PTHR23155:SF1211">
    <property type="entry name" value="OS09G0313500 PROTEIN"/>
    <property type="match status" value="1"/>
</dbReference>
<dbReference type="EMBL" id="BIFT01000002">
    <property type="protein sequence ID" value="GCE29450.1"/>
    <property type="molecule type" value="Genomic_DNA"/>
</dbReference>
<evidence type="ECO:0000313" key="3">
    <source>
        <dbReference type="EMBL" id="GCE29450.1"/>
    </source>
</evidence>
<evidence type="ECO:0000313" key="4">
    <source>
        <dbReference type="Proteomes" id="UP000287171"/>
    </source>
</evidence>
<evidence type="ECO:0000259" key="2">
    <source>
        <dbReference type="PROSITE" id="PS50943"/>
    </source>
</evidence>
<dbReference type="InterPro" id="IPR001387">
    <property type="entry name" value="Cro/C1-type_HTH"/>
</dbReference>
<dbReference type="InterPro" id="IPR027417">
    <property type="entry name" value="P-loop_NTPase"/>
</dbReference>
<accession>A0A402BDS5</accession>
<reference evidence="4" key="1">
    <citation type="submission" date="2018-12" db="EMBL/GenBank/DDBJ databases">
        <title>Tengunoibacter tsumagoiensis gen. nov., sp. nov., Dictyobacter kobayashii sp. nov., D. alpinus sp. nov., and D. joshuensis sp. nov. and description of Dictyobacteraceae fam. nov. within the order Ktedonobacterales isolated from Tengu-no-mugimeshi.</title>
        <authorList>
            <person name="Wang C.M."/>
            <person name="Zheng Y."/>
            <person name="Sakai Y."/>
            <person name="Toyoda A."/>
            <person name="Minakuchi Y."/>
            <person name="Abe K."/>
            <person name="Yokota A."/>
            <person name="Yabe S."/>
        </authorList>
    </citation>
    <scope>NUCLEOTIDE SEQUENCE [LARGE SCALE GENOMIC DNA]</scope>
    <source>
        <strain evidence="4">Uno16</strain>
    </source>
</reference>
<dbReference type="Gene3D" id="1.10.260.40">
    <property type="entry name" value="lambda repressor-like DNA-binding domains"/>
    <property type="match status" value="1"/>
</dbReference>
<sequence length="482" mass="53966">MVHNNSLRFERDQRGWSQSKVAGLIETSPLSISQWERGIFLPSPHFREKLCALFEKDAYALGILLQTDSEQSHISDPFIPSQSFPALGLVGRDALLNLLADRLSSEIFSSTVTLYGLPGVGKTALALALTEVSSVQEIFSGGVLWAGVGLNPHLFEQLFHWGNLLQIPEQEMKECADLPSLAKCLRAHIGSRKLLFVLDDIWHLEDFQTLQVGGVNCTYLVTTRLPRLAAQLGEQNTFHVPELEKIEGTTLLARFLSHLAEWKPQAIESLVQEVGGLPLALTLIGKSLFASDQSEDLERIQASLQRLQDVSARLQLSEPQSLVEHHPSLPPERFISLETIISISVQQLSSQAREALKYLAIIPAKPNSFSQELVNVLISNGGEEFNELLDIGLIEVHENGRYTLHPAIADYARSTLHQEEHEQKNVKQCFIDRVVSWLQNNSENYAQIEQEYSNLCMALELAIEQGLQTDKYVQLITFLMPF</sequence>
<feature type="domain" description="HTH cro/C1-type" evidence="2">
    <location>
        <begin position="7"/>
        <end position="61"/>
    </location>
</feature>
<dbReference type="SUPFAM" id="SSF47413">
    <property type="entry name" value="lambda repressor-like DNA-binding domains"/>
    <property type="match status" value="1"/>
</dbReference>
<name>A0A402BDS5_9CHLR</name>
<comment type="caution">
    <text evidence="3">The sequence shown here is derived from an EMBL/GenBank/DDBJ whole genome shotgun (WGS) entry which is preliminary data.</text>
</comment>
<dbReference type="OrthoDB" id="160482at2"/>
<evidence type="ECO:0000256" key="1">
    <source>
        <dbReference type="SAM" id="Coils"/>
    </source>
</evidence>
<keyword evidence="4" id="KW-1185">Reference proteome</keyword>
<dbReference type="SMART" id="SM00530">
    <property type="entry name" value="HTH_XRE"/>
    <property type="match status" value="1"/>
</dbReference>
<dbReference type="InterPro" id="IPR002182">
    <property type="entry name" value="NB-ARC"/>
</dbReference>
<dbReference type="RefSeq" id="WP_126629710.1">
    <property type="nucleotide sequence ID" value="NZ_BIFT01000002.1"/>
</dbReference>
<dbReference type="Proteomes" id="UP000287171">
    <property type="component" value="Unassembled WGS sequence"/>
</dbReference>
<dbReference type="CDD" id="cd00093">
    <property type="entry name" value="HTH_XRE"/>
    <property type="match status" value="1"/>
</dbReference>
<gene>
    <name evidence="3" type="ORF">KDA_49340</name>
</gene>
<dbReference type="AlphaFoldDB" id="A0A402BDS5"/>
<feature type="coiled-coil region" evidence="1">
    <location>
        <begin position="290"/>
        <end position="317"/>
    </location>
</feature>
<dbReference type="Pfam" id="PF01381">
    <property type="entry name" value="HTH_3"/>
    <property type="match status" value="1"/>
</dbReference>
<dbReference type="SUPFAM" id="SSF52540">
    <property type="entry name" value="P-loop containing nucleoside triphosphate hydrolases"/>
    <property type="match status" value="1"/>
</dbReference>
<dbReference type="GO" id="GO:0098542">
    <property type="term" value="P:defense response to other organism"/>
    <property type="evidence" value="ECO:0007669"/>
    <property type="project" value="TreeGrafter"/>
</dbReference>